<protein>
    <submittedName>
        <fullName evidence="2">Uncharacterized protein</fullName>
    </submittedName>
</protein>
<reference evidence="2 3" key="1">
    <citation type="submission" date="2019-04" db="EMBL/GenBank/DDBJ databases">
        <authorList>
            <consortium name="DOE Joint Genome Institute"/>
            <person name="Mondo S."/>
            <person name="Kjaerbolling I."/>
            <person name="Vesth T."/>
            <person name="Frisvad J.C."/>
            <person name="Nybo J.L."/>
            <person name="Theobald S."/>
            <person name="Kildgaard S."/>
            <person name="Isbrandt T."/>
            <person name="Kuo A."/>
            <person name="Sato A."/>
            <person name="Lyhne E.K."/>
            <person name="Kogle M.E."/>
            <person name="Wiebenga A."/>
            <person name="Kun R.S."/>
            <person name="Lubbers R.J."/>
            <person name="Makela M.R."/>
            <person name="Barry K."/>
            <person name="Chovatia M."/>
            <person name="Clum A."/>
            <person name="Daum C."/>
            <person name="Haridas S."/>
            <person name="He G."/>
            <person name="LaButti K."/>
            <person name="Lipzen A."/>
            <person name="Riley R."/>
            <person name="Salamov A."/>
            <person name="Simmons B.A."/>
            <person name="Magnuson J.K."/>
            <person name="Henrissat B."/>
            <person name="Mortensen U.H."/>
            <person name="Larsen T.O."/>
            <person name="Devries R.P."/>
            <person name="Grigoriev I.V."/>
            <person name="Machida M."/>
            <person name="Baker S.E."/>
            <person name="Andersen M.R."/>
            <person name="Cantor M.N."/>
            <person name="Hua S.X."/>
        </authorList>
    </citation>
    <scope>NUCLEOTIDE SEQUENCE [LARGE SCALE GENOMIC DNA]</scope>
    <source>
        <strain evidence="2 3">CBS 119388</strain>
    </source>
</reference>
<evidence type="ECO:0000256" key="1">
    <source>
        <dbReference type="SAM" id="Phobius"/>
    </source>
</evidence>
<evidence type="ECO:0000313" key="2">
    <source>
        <dbReference type="EMBL" id="KAE8410074.1"/>
    </source>
</evidence>
<keyword evidence="3" id="KW-1185">Reference proteome</keyword>
<dbReference type="RefSeq" id="XP_031947393.1">
    <property type="nucleotide sequence ID" value="XM_032090516.1"/>
</dbReference>
<evidence type="ECO:0000313" key="3">
    <source>
        <dbReference type="Proteomes" id="UP000325579"/>
    </source>
</evidence>
<dbReference type="GeneID" id="43675207"/>
<dbReference type="Proteomes" id="UP000325579">
    <property type="component" value="Unassembled WGS sequence"/>
</dbReference>
<keyword evidence="1" id="KW-0812">Transmembrane</keyword>
<keyword evidence="1" id="KW-0472">Membrane</keyword>
<dbReference type="EMBL" id="ML736738">
    <property type="protein sequence ID" value="KAE8410074.1"/>
    <property type="molecule type" value="Genomic_DNA"/>
</dbReference>
<feature type="transmembrane region" description="Helical" evidence="1">
    <location>
        <begin position="36"/>
        <end position="56"/>
    </location>
</feature>
<gene>
    <name evidence="2" type="ORF">BDV37DRAFT_3642</name>
</gene>
<sequence length="102" mass="11874">MLCVVYVAFLFLFSFPFSFGDWRVLFCFCFSFSFSFYLSSLRFSLVLGVLGWNIFLWRWVWLGMGLETETASGMDALIPDTPICLRGRTRLLLHIPLDTTIH</sequence>
<accession>A0A5N7DUI5</accession>
<name>A0A5N7DUI5_9EURO</name>
<proteinExistence type="predicted"/>
<organism evidence="2 3">
    <name type="scientific">Aspergillus pseudonomiae</name>
    <dbReference type="NCBI Taxonomy" id="1506151"/>
    <lineage>
        <taxon>Eukaryota</taxon>
        <taxon>Fungi</taxon>
        <taxon>Dikarya</taxon>
        <taxon>Ascomycota</taxon>
        <taxon>Pezizomycotina</taxon>
        <taxon>Eurotiomycetes</taxon>
        <taxon>Eurotiomycetidae</taxon>
        <taxon>Eurotiales</taxon>
        <taxon>Aspergillaceae</taxon>
        <taxon>Aspergillus</taxon>
        <taxon>Aspergillus subgen. Circumdati</taxon>
    </lineage>
</organism>
<dbReference type="AlphaFoldDB" id="A0A5N7DUI5"/>
<keyword evidence="1" id="KW-1133">Transmembrane helix</keyword>